<reference evidence="1 2" key="1">
    <citation type="journal article" date="2007" name="Genome Res.">
        <title>Genome characteristics of facultatively symbiotic Frankia sp. strains reflect host range and host plant biogeography.</title>
        <authorList>
            <person name="Normand P."/>
            <person name="Lapierre P."/>
            <person name="Tisa L.S."/>
            <person name="Gogarten J.P."/>
            <person name="Alloisio N."/>
            <person name="Bagnarol E."/>
            <person name="Bassi C.A."/>
            <person name="Berry A.M."/>
            <person name="Bickhart D.M."/>
            <person name="Choisne N."/>
            <person name="Couloux A."/>
            <person name="Cournoyer B."/>
            <person name="Cruveiller S."/>
            <person name="Daubin V."/>
            <person name="Demange N."/>
            <person name="Francino M.P."/>
            <person name="Goltsman E."/>
            <person name="Huang Y."/>
            <person name="Kopp O.R."/>
            <person name="Labarre L."/>
            <person name="Lapidus A."/>
            <person name="Lavire C."/>
            <person name="Marechal J."/>
            <person name="Martinez M."/>
            <person name="Mastronunzio J.E."/>
            <person name="Mullin B.C."/>
            <person name="Niemann J."/>
            <person name="Pujic P."/>
            <person name="Rawnsley T."/>
            <person name="Rouy Z."/>
            <person name="Schenowitz C."/>
            <person name="Sellstedt A."/>
            <person name="Tavares F."/>
            <person name="Tomkins J.P."/>
            <person name="Vallenet D."/>
            <person name="Valverde C."/>
            <person name="Wall L.G."/>
            <person name="Wang Y."/>
            <person name="Medigue C."/>
            <person name="Benson D.R."/>
        </authorList>
    </citation>
    <scope>NUCLEOTIDE SEQUENCE [LARGE SCALE GENOMIC DNA]</scope>
    <source>
        <strain evidence="2">DSM 45818 / CECT 9043 / CcI3</strain>
    </source>
</reference>
<gene>
    <name evidence="1" type="ordered locus">Francci3_2129</name>
</gene>
<dbReference type="Proteomes" id="UP000001937">
    <property type="component" value="Chromosome"/>
</dbReference>
<dbReference type="AlphaFoldDB" id="Q2JB41"/>
<sequence length="106" mass="11870">MIRLAFYGRVSTEDQQDPEASRNWQIARARALLVILREADSTGKAEVYRELGLKLIYDHETETITAEATPRSSACVVSVSEGGFGHYAHALNQRRRIPVARQAGDR</sequence>
<proteinExistence type="predicted"/>
<organism evidence="1 2">
    <name type="scientific">Frankia casuarinae (strain DSM 45818 / CECT 9043 / HFP020203 / CcI3)</name>
    <dbReference type="NCBI Taxonomy" id="106370"/>
    <lineage>
        <taxon>Bacteria</taxon>
        <taxon>Bacillati</taxon>
        <taxon>Actinomycetota</taxon>
        <taxon>Actinomycetes</taxon>
        <taxon>Frankiales</taxon>
        <taxon>Frankiaceae</taxon>
        <taxon>Frankia</taxon>
    </lineage>
</organism>
<dbReference type="KEGG" id="fra:Francci3_2129"/>
<keyword evidence="2" id="KW-1185">Reference proteome</keyword>
<protein>
    <recommendedName>
        <fullName evidence="3">Resolvase/invertase-type recombinase catalytic domain-containing protein</fullName>
    </recommendedName>
</protein>
<name>Q2JB41_FRACC</name>
<evidence type="ECO:0000313" key="1">
    <source>
        <dbReference type="EMBL" id="ABD11501.1"/>
    </source>
</evidence>
<evidence type="ECO:0000313" key="2">
    <source>
        <dbReference type="Proteomes" id="UP000001937"/>
    </source>
</evidence>
<dbReference type="OrthoDB" id="3205619at2"/>
<accession>Q2JB41</accession>
<dbReference type="HOGENOM" id="CLU_2219257_0_0_11"/>
<dbReference type="RefSeq" id="WP_011436548.1">
    <property type="nucleotide sequence ID" value="NC_007777.1"/>
</dbReference>
<evidence type="ECO:0008006" key="3">
    <source>
        <dbReference type="Google" id="ProtNLM"/>
    </source>
</evidence>
<dbReference type="EMBL" id="CP000249">
    <property type="protein sequence ID" value="ABD11501.1"/>
    <property type="molecule type" value="Genomic_DNA"/>
</dbReference>